<feature type="domain" description="Ion transport" evidence="6">
    <location>
        <begin position="2"/>
        <end position="97"/>
    </location>
</feature>
<evidence type="ECO:0000256" key="4">
    <source>
        <dbReference type="ARBA" id="ARBA00023136"/>
    </source>
</evidence>
<dbReference type="Pfam" id="PF00520">
    <property type="entry name" value="Ion_trans"/>
    <property type="match status" value="1"/>
</dbReference>
<protein>
    <recommendedName>
        <fullName evidence="6">Ion transport domain-containing protein</fullName>
    </recommendedName>
</protein>
<comment type="caution">
    <text evidence="7">The sequence shown here is derived from an EMBL/GenBank/DDBJ whole genome shotgun (WGS) entry which is preliminary data.</text>
</comment>
<dbReference type="InterPro" id="IPR043203">
    <property type="entry name" value="VGCC_Ca_Na"/>
</dbReference>
<proteinExistence type="predicted"/>
<evidence type="ECO:0000313" key="8">
    <source>
        <dbReference type="Proteomes" id="UP000708148"/>
    </source>
</evidence>
<dbReference type="Proteomes" id="UP000708148">
    <property type="component" value="Unassembled WGS sequence"/>
</dbReference>
<comment type="subcellular location">
    <subcellularLocation>
        <location evidence="1">Membrane</location>
        <topology evidence="1">Multi-pass membrane protein</topology>
    </subcellularLocation>
</comment>
<dbReference type="PANTHER" id="PTHR10037">
    <property type="entry name" value="VOLTAGE-GATED CATION CHANNEL CALCIUM AND SODIUM"/>
    <property type="match status" value="1"/>
</dbReference>
<gene>
    <name evidence="7" type="ORF">OSTQU699_LOCUS8106</name>
</gene>
<evidence type="ECO:0000259" key="6">
    <source>
        <dbReference type="Pfam" id="PF00520"/>
    </source>
</evidence>
<keyword evidence="4 5" id="KW-0472">Membrane</keyword>
<dbReference type="OrthoDB" id="416585at2759"/>
<dbReference type="Gene3D" id="1.10.287.70">
    <property type="match status" value="1"/>
</dbReference>
<evidence type="ECO:0000256" key="1">
    <source>
        <dbReference type="ARBA" id="ARBA00004141"/>
    </source>
</evidence>
<dbReference type="InterPro" id="IPR005821">
    <property type="entry name" value="Ion_trans_dom"/>
</dbReference>
<evidence type="ECO:0000256" key="5">
    <source>
        <dbReference type="SAM" id="Phobius"/>
    </source>
</evidence>
<feature type="transmembrane region" description="Helical" evidence="5">
    <location>
        <begin position="44"/>
        <end position="75"/>
    </location>
</feature>
<dbReference type="GO" id="GO:0005248">
    <property type="term" value="F:voltage-gated sodium channel activity"/>
    <property type="evidence" value="ECO:0007669"/>
    <property type="project" value="TreeGrafter"/>
</dbReference>
<keyword evidence="3 5" id="KW-1133">Transmembrane helix</keyword>
<name>A0A8S1JFK4_9CHLO</name>
<dbReference type="EMBL" id="CAJHUC010001933">
    <property type="protein sequence ID" value="CAD7702749.1"/>
    <property type="molecule type" value="Genomic_DNA"/>
</dbReference>
<accession>A0A8S1JFK4</accession>
<dbReference type="GO" id="GO:0001518">
    <property type="term" value="C:voltage-gated sodium channel complex"/>
    <property type="evidence" value="ECO:0007669"/>
    <property type="project" value="TreeGrafter"/>
</dbReference>
<keyword evidence="2 5" id="KW-0812">Transmembrane</keyword>
<organism evidence="7 8">
    <name type="scientific">Ostreobium quekettii</name>
    <dbReference type="NCBI Taxonomy" id="121088"/>
    <lineage>
        <taxon>Eukaryota</taxon>
        <taxon>Viridiplantae</taxon>
        <taxon>Chlorophyta</taxon>
        <taxon>core chlorophytes</taxon>
        <taxon>Ulvophyceae</taxon>
        <taxon>TCBD clade</taxon>
        <taxon>Bryopsidales</taxon>
        <taxon>Ostreobineae</taxon>
        <taxon>Ostreobiaceae</taxon>
        <taxon>Ostreobium</taxon>
    </lineage>
</organism>
<reference evidence="7" key="1">
    <citation type="submission" date="2020-12" db="EMBL/GenBank/DDBJ databases">
        <authorList>
            <person name="Iha C."/>
        </authorList>
    </citation>
    <scope>NUCLEOTIDE SEQUENCE</scope>
</reference>
<dbReference type="PANTHER" id="PTHR10037:SF62">
    <property type="entry name" value="SODIUM CHANNEL PROTEIN 60E"/>
    <property type="match status" value="1"/>
</dbReference>
<sequence length="163" mass="18640">MLIVFSSIFLIFLESANFKAVKGLRVLRAAKPLRAVTRSEGMRLILKAMTMSIAAMWNVSLVIMLFFTLFAILGVQLYSGRFYRWTYSTVISKEISTCSRQLCSILKFQAALSWLQLLMCHCQHLHDSGFDVHPRVLFLSHEFNRQLVNKMLGLTSQISEITS</sequence>
<evidence type="ECO:0000313" key="7">
    <source>
        <dbReference type="EMBL" id="CAD7702749.1"/>
    </source>
</evidence>
<dbReference type="SUPFAM" id="SSF81324">
    <property type="entry name" value="Voltage-gated potassium channels"/>
    <property type="match status" value="1"/>
</dbReference>
<keyword evidence="8" id="KW-1185">Reference proteome</keyword>
<dbReference type="AlphaFoldDB" id="A0A8S1JFK4"/>
<evidence type="ECO:0000256" key="3">
    <source>
        <dbReference type="ARBA" id="ARBA00022989"/>
    </source>
</evidence>
<evidence type="ECO:0000256" key="2">
    <source>
        <dbReference type="ARBA" id="ARBA00022692"/>
    </source>
</evidence>